<dbReference type="AlphaFoldDB" id="A0A6C0LUS3"/>
<dbReference type="EMBL" id="MN740575">
    <property type="protein sequence ID" value="QHU34596.1"/>
    <property type="molecule type" value="Genomic_DNA"/>
</dbReference>
<reference evidence="1" key="1">
    <citation type="journal article" date="2020" name="Nature">
        <title>Giant virus diversity and host interactions through global metagenomics.</title>
        <authorList>
            <person name="Schulz F."/>
            <person name="Roux S."/>
            <person name="Paez-Espino D."/>
            <person name="Jungbluth S."/>
            <person name="Walsh D.A."/>
            <person name="Denef V.J."/>
            <person name="McMahon K.D."/>
            <person name="Konstantinidis K.T."/>
            <person name="Eloe-Fadrosh E.A."/>
            <person name="Kyrpides N.C."/>
            <person name="Woyke T."/>
        </authorList>
    </citation>
    <scope>NUCLEOTIDE SEQUENCE</scope>
    <source>
        <strain evidence="1">GVMAG-S-1016713-169</strain>
    </source>
</reference>
<evidence type="ECO:0000313" key="1">
    <source>
        <dbReference type="EMBL" id="QHU34596.1"/>
    </source>
</evidence>
<evidence type="ECO:0008006" key="2">
    <source>
        <dbReference type="Google" id="ProtNLM"/>
    </source>
</evidence>
<sequence length="141" mass="16777">MVNNCFLCLQICRTRRCKTCSLVSHTTCWVNFKNKSEVSYNCPQCRTLLDTKLHNTRSNRLDEKSLIYVISKCIELNIAATNLFMKLEQTIKLYTIISDNTWFLESNQKFNEVAKRKLLSLIHENNNWYEGVQLYERIWNQ</sequence>
<organism evidence="1">
    <name type="scientific">viral metagenome</name>
    <dbReference type="NCBI Taxonomy" id="1070528"/>
    <lineage>
        <taxon>unclassified sequences</taxon>
        <taxon>metagenomes</taxon>
        <taxon>organismal metagenomes</taxon>
    </lineage>
</organism>
<accession>A0A6C0LUS3</accession>
<proteinExistence type="predicted"/>
<name>A0A6C0LUS3_9ZZZZ</name>
<protein>
    <recommendedName>
        <fullName evidence="2">RING-type domain-containing protein</fullName>
    </recommendedName>
</protein>